<dbReference type="OrthoDB" id="496981at2759"/>
<dbReference type="InterPro" id="IPR050275">
    <property type="entry name" value="PGM_Phosphatase"/>
</dbReference>
<organism evidence="1 2">
    <name type="scientific">Fusarium heterosporum</name>
    <dbReference type="NCBI Taxonomy" id="42747"/>
    <lineage>
        <taxon>Eukaryota</taxon>
        <taxon>Fungi</taxon>
        <taxon>Dikarya</taxon>
        <taxon>Ascomycota</taxon>
        <taxon>Pezizomycotina</taxon>
        <taxon>Sordariomycetes</taxon>
        <taxon>Hypocreomycetidae</taxon>
        <taxon>Hypocreales</taxon>
        <taxon>Nectriaceae</taxon>
        <taxon>Fusarium</taxon>
        <taxon>Fusarium heterosporum species complex</taxon>
    </lineage>
</organism>
<name>A0A8H5TV16_FUSHE</name>
<dbReference type="Pfam" id="PF00300">
    <property type="entry name" value="His_Phos_1"/>
    <property type="match status" value="1"/>
</dbReference>
<dbReference type="InterPro" id="IPR013078">
    <property type="entry name" value="His_Pase_superF_clade-1"/>
</dbReference>
<dbReference type="EMBL" id="JAAGWQ010000035">
    <property type="protein sequence ID" value="KAF5676167.1"/>
    <property type="molecule type" value="Genomic_DNA"/>
</dbReference>
<dbReference type="InterPro" id="IPR029033">
    <property type="entry name" value="His_PPase_superfam"/>
</dbReference>
<dbReference type="Gene3D" id="3.40.50.1240">
    <property type="entry name" value="Phosphoglycerate mutase-like"/>
    <property type="match status" value="1"/>
</dbReference>
<evidence type="ECO:0000313" key="2">
    <source>
        <dbReference type="Proteomes" id="UP000567885"/>
    </source>
</evidence>
<dbReference type="AlphaFoldDB" id="A0A8H5TV16"/>
<sequence length="241" mass="27044">MAPIIHCVRHGQGVHNLSHANHHLPDPELTPLGEEQARALCTRFPELANVQLIVASPLRRTIQTALLAFPSQLESGLQVLALPEVQEASSLLCDTGSDLSAIKAEFEKLPVDFSLVEPDWHIKQGKWAPVASCLLERAHLARQWLSERPESEIVVITHGCFLHFLTDDWVNSVNSQATDWANAEVRSFTFAQDESGKPALCETKESRERRVVEPIPLTREQRLEVKETSLKTWIEWGVIQA</sequence>
<protein>
    <submittedName>
        <fullName evidence="1">Histidine phosphatase clade-1</fullName>
    </submittedName>
</protein>
<gene>
    <name evidence="1" type="ORF">FHETE_2294</name>
</gene>
<dbReference type="CDD" id="cd07067">
    <property type="entry name" value="HP_PGM_like"/>
    <property type="match status" value="1"/>
</dbReference>
<dbReference type="PANTHER" id="PTHR48100">
    <property type="entry name" value="BROAD-SPECIFICITY PHOSPHATASE YOR283W-RELATED"/>
    <property type="match status" value="1"/>
</dbReference>
<dbReference type="SUPFAM" id="SSF53254">
    <property type="entry name" value="Phosphoglycerate mutase-like"/>
    <property type="match status" value="1"/>
</dbReference>
<dbReference type="SMART" id="SM00855">
    <property type="entry name" value="PGAM"/>
    <property type="match status" value="1"/>
</dbReference>
<comment type="caution">
    <text evidence="1">The sequence shown here is derived from an EMBL/GenBank/DDBJ whole genome shotgun (WGS) entry which is preliminary data.</text>
</comment>
<dbReference type="Proteomes" id="UP000567885">
    <property type="component" value="Unassembled WGS sequence"/>
</dbReference>
<reference evidence="1 2" key="1">
    <citation type="submission" date="2020-05" db="EMBL/GenBank/DDBJ databases">
        <title>Identification and distribution of gene clusters putatively required for synthesis of sphingolipid metabolism inhibitors in phylogenetically diverse species of the filamentous fungus Fusarium.</title>
        <authorList>
            <person name="Kim H.-S."/>
            <person name="Busman M."/>
            <person name="Brown D.W."/>
            <person name="Divon H."/>
            <person name="Uhlig S."/>
            <person name="Proctor R.H."/>
        </authorList>
    </citation>
    <scope>NUCLEOTIDE SEQUENCE [LARGE SCALE GENOMIC DNA]</scope>
    <source>
        <strain evidence="1 2">NRRL 20693</strain>
    </source>
</reference>
<proteinExistence type="predicted"/>
<evidence type="ECO:0000313" key="1">
    <source>
        <dbReference type="EMBL" id="KAF5676167.1"/>
    </source>
</evidence>
<dbReference type="GO" id="GO:0016791">
    <property type="term" value="F:phosphatase activity"/>
    <property type="evidence" value="ECO:0007669"/>
    <property type="project" value="TreeGrafter"/>
</dbReference>
<dbReference type="GO" id="GO:0005737">
    <property type="term" value="C:cytoplasm"/>
    <property type="evidence" value="ECO:0007669"/>
    <property type="project" value="TreeGrafter"/>
</dbReference>
<accession>A0A8H5TV16</accession>
<dbReference type="PANTHER" id="PTHR48100:SF54">
    <property type="entry name" value="PHOSPHATASE SPAC5H10.03-RELATED"/>
    <property type="match status" value="1"/>
</dbReference>
<keyword evidence="2" id="KW-1185">Reference proteome</keyword>